<feature type="domain" description="Amine oxidase" evidence="4">
    <location>
        <begin position="13"/>
        <end position="533"/>
    </location>
</feature>
<protein>
    <recommendedName>
        <fullName evidence="3">Pyridine nucleotide-disulfide oxidoreductase domain-containing protein 2</fullName>
    </recommendedName>
</protein>
<evidence type="ECO:0000259" key="4">
    <source>
        <dbReference type="Pfam" id="PF01593"/>
    </source>
</evidence>
<gene>
    <name evidence="5" type="primary">carA2</name>
    <name evidence="5" type="ORF">V6x_24790</name>
</gene>
<comment type="subunit">
    <text evidence="2">Interacts with COX5B; this interaction may contribute to localize PYROXD2 to the inner face of the inner mitochondrial membrane.</text>
</comment>
<dbReference type="AlphaFoldDB" id="A0A517WC01"/>
<dbReference type="Proteomes" id="UP000320722">
    <property type="component" value="Chromosome"/>
</dbReference>
<evidence type="ECO:0000313" key="6">
    <source>
        <dbReference type="Proteomes" id="UP000320722"/>
    </source>
</evidence>
<dbReference type="SUPFAM" id="SSF51905">
    <property type="entry name" value="FAD/NAD(P)-binding domain"/>
    <property type="match status" value="1"/>
</dbReference>
<accession>A0A517WC01</accession>
<reference evidence="5 6" key="1">
    <citation type="submission" date="2019-02" db="EMBL/GenBank/DDBJ databases">
        <title>Deep-cultivation of Planctomycetes and their phenomic and genomic characterization uncovers novel biology.</title>
        <authorList>
            <person name="Wiegand S."/>
            <person name="Jogler M."/>
            <person name="Boedeker C."/>
            <person name="Pinto D."/>
            <person name="Vollmers J."/>
            <person name="Rivas-Marin E."/>
            <person name="Kohn T."/>
            <person name="Peeters S.H."/>
            <person name="Heuer A."/>
            <person name="Rast P."/>
            <person name="Oberbeckmann S."/>
            <person name="Bunk B."/>
            <person name="Jeske O."/>
            <person name="Meyerdierks A."/>
            <person name="Storesund J.E."/>
            <person name="Kallscheuer N."/>
            <person name="Luecker S."/>
            <person name="Lage O.M."/>
            <person name="Pohl T."/>
            <person name="Merkel B.J."/>
            <person name="Hornburger P."/>
            <person name="Mueller R.-W."/>
            <person name="Bruemmer F."/>
            <person name="Labrenz M."/>
            <person name="Spormann A.M."/>
            <person name="Op den Camp H."/>
            <person name="Overmann J."/>
            <person name="Amann R."/>
            <person name="Jetten M.S.M."/>
            <person name="Mascher T."/>
            <person name="Medema M.H."/>
            <person name="Devos D.P."/>
            <person name="Kaster A.-K."/>
            <person name="Ovreas L."/>
            <person name="Rohde M."/>
            <person name="Galperin M.Y."/>
            <person name="Jogler C."/>
        </authorList>
    </citation>
    <scope>NUCLEOTIDE SEQUENCE [LARGE SCALE GENOMIC DNA]</scope>
    <source>
        <strain evidence="5 6">V6</strain>
    </source>
</reference>
<sequence length="538" mass="58610">MYDCVIIGAGHNGLVCAHQLARQGWKVLVLERRELVGGACVTEELWPGFKVSTASYLVSLLLPEIEQEMELARYGYRVLPRNPSSFTPCADGRSLLLGPDLKQNQEQIAQFSQRDAEQFPRYEAMLERIAECLEPALVQTPPDLLPLPASWRSIGLGKKLRDTKTAYHLHQSLKRLGETIPEAIELLTGPALSILDRWFESDVLKSTLATDAIIGTFQPPSAPGTAYVLLHHVMGSAGGARGVWGYVEGGMGALSQAMAASALASGVEIRTGVTVDEILIQGQQTTGVRLSTGETITTRSVASNADAHVTFEKLIPSGTLPQNFSEAVSRIDYRSASMKINVAVSELPDFSCLPGHNEPGPQHRGTIHIGASCEEIERAYDDAKYGMPSQKPIIEMTIPTAVDSTLAPEGQHILSLFVQYAPYQLKQENWDELKEEFADRCLQRIAEFAPNVPASVLHRQVLSPLDLERTFSLTGGNIFQGAMPAHQLYNLRPVPGWSDYRTPIKGLYLCGSAAHPGGGVMGACGRNAAREMLRDGKD</sequence>
<evidence type="ECO:0000313" key="5">
    <source>
        <dbReference type="EMBL" id="QDU02772.1"/>
    </source>
</evidence>
<comment type="function">
    <text evidence="1">Probable oxidoreductase that may play a role as regulator of mitochondrial function.</text>
</comment>
<dbReference type="Gene3D" id="3.50.50.60">
    <property type="entry name" value="FAD/NAD(P)-binding domain"/>
    <property type="match status" value="2"/>
</dbReference>
<dbReference type="RefSeq" id="WP_145040036.1">
    <property type="nucleotide sequence ID" value="NZ_CP036347.1"/>
</dbReference>
<proteinExistence type="predicted"/>
<dbReference type="Pfam" id="PF01593">
    <property type="entry name" value="Amino_oxidase"/>
    <property type="match status" value="1"/>
</dbReference>
<dbReference type="PANTHER" id="PTHR10668:SF103">
    <property type="entry name" value="PYRIDINE NUCLEOTIDE-DISULFIDE OXIDOREDUCTASE DOMAIN-CONTAINING PROTEIN 2"/>
    <property type="match status" value="1"/>
</dbReference>
<evidence type="ECO:0000256" key="1">
    <source>
        <dbReference type="ARBA" id="ARBA00037217"/>
    </source>
</evidence>
<dbReference type="InterPro" id="IPR036188">
    <property type="entry name" value="FAD/NAD-bd_sf"/>
</dbReference>
<dbReference type="PANTHER" id="PTHR10668">
    <property type="entry name" value="PHYTOENE DEHYDROGENASE"/>
    <property type="match status" value="1"/>
</dbReference>
<evidence type="ECO:0000256" key="3">
    <source>
        <dbReference type="ARBA" id="ARBA00040298"/>
    </source>
</evidence>
<dbReference type="EMBL" id="CP036347">
    <property type="protein sequence ID" value="QDU02772.1"/>
    <property type="molecule type" value="Genomic_DNA"/>
</dbReference>
<keyword evidence="5" id="KW-0560">Oxidoreductase</keyword>
<evidence type="ECO:0000256" key="2">
    <source>
        <dbReference type="ARBA" id="ARBA00038825"/>
    </source>
</evidence>
<dbReference type="InterPro" id="IPR002937">
    <property type="entry name" value="Amino_oxidase"/>
</dbReference>
<dbReference type="GO" id="GO:0016491">
    <property type="term" value="F:oxidoreductase activity"/>
    <property type="evidence" value="ECO:0007669"/>
    <property type="project" value="UniProtKB-KW"/>
</dbReference>
<name>A0A517WC01_9PLAN</name>
<organism evidence="5 6">
    <name type="scientific">Gimesia chilikensis</name>
    <dbReference type="NCBI Taxonomy" id="2605989"/>
    <lineage>
        <taxon>Bacteria</taxon>
        <taxon>Pseudomonadati</taxon>
        <taxon>Planctomycetota</taxon>
        <taxon>Planctomycetia</taxon>
        <taxon>Planctomycetales</taxon>
        <taxon>Planctomycetaceae</taxon>
        <taxon>Gimesia</taxon>
    </lineage>
</organism>